<dbReference type="Pfam" id="PF17806">
    <property type="entry name" value="SO_alpha_A3"/>
    <property type="match status" value="1"/>
</dbReference>
<dbReference type="EMBL" id="CP131913">
    <property type="protein sequence ID" value="WLI74932.1"/>
    <property type="molecule type" value="Genomic_DNA"/>
</dbReference>
<dbReference type="Proteomes" id="UP001235344">
    <property type="component" value="Chromosome"/>
</dbReference>
<keyword evidence="4" id="KW-1185">Reference proteome</keyword>
<name>A0ABY9H8X3_9GAMM</name>
<sequence>MANQGCRGPNQTKSFTRCGMGPCQGRMCGLTVSELLADANGQSVSETGYYRLRPPFKPITLGQLATAAEDISR</sequence>
<evidence type="ECO:0000313" key="3">
    <source>
        <dbReference type="EMBL" id="WLI74932.1"/>
    </source>
</evidence>
<protein>
    <recommendedName>
        <fullName evidence="2">SoxA A3 domain-containing protein</fullName>
    </recommendedName>
</protein>
<accession>A0ABY9H8X3</accession>
<dbReference type="Gene3D" id="1.10.10.1100">
    <property type="entry name" value="BFD-like [2Fe-2S]-binding domain"/>
    <property type="match status" value="1"/>
</dbReference>
<dbReference type="InterPro" id="IPR041117">
    <property type="entry name" value="SoxA_A3"/>
</dbReference>
<keyword evidence="1" id="KW-0560">Oxidoreductase</keyword>
<evidence type="ECO:0000256" key="1">
    <source>
        <dbReference type="ARBA" id="ARBA00023002"/>
    </source>
</evidence>
<gene>
    <name evidence="3" type="ORF">B6N23_08405</name>
</gene>
<reference evidence="3 4" key="1">
    <citation type="submission" date="2023-08" db="EMBL/GenBank/DDBJ databases">
        <title>Transcriptome Analysis of Halomonas alkalicola CICC 11012s to Identify the Genes Involved in Alkaline Tolerances.</title>
        <authorList>
            <person name="Zhai L."/>
        </authorList>
    </citation>
    <scope>NUCLEOTIDE SEQUENCE [LARGE SCALE GENOMIC DNA]</scope>
    <source>
        <strain evidence="3 4">CICC 11012s</strain>
    </source>
</reference>
<organism evidence="3 4">
    <name type="scientific">Halomonas alkalicola</name>
    <dbReference type="NCBI Taxonomy" id="1930622"/>
    <lineage>
        <taxon>Bacteria</taxon>
        <taxon>Pseudomonadati</taxon>
        <taxon>Pseudomonadota</taxon>
        <taxon>Gammaproteobacteria</taxon>
        <taxon>Oceanospirillales</taxon>
        <taxon>Halomonadaceae</taxon>
        <taxon>Halomonas</taxon>
    </lineage>
</organism>
<dbReference type="RefSeq" id="WP_305503752.1">
    <property type="nucleotide sequence ID" value="NZ_CP131913.1"/>
</dbReference>
<evidence type="ECO:0000259" key="2">
    <source>
        <dbReference type="Pfam" id="PF17806"/>
    </source>
</evidence>
<evidence type="ECO:0000313" key="4">
    <source>
        <dbReference type="Proteomes" id="UP001235344"/>
    </source>
</evidence>
<dbReference type="InterPro" id="IPR041854">
    <property type="entry name" value="BFD-like_2Fe2S-bd_dom_sf"/>
</dbReference>
<proteinExistence type="predicted"/>
<feature type="domain" description="SoxA A3" evidence="2">
    <location>
        <begin position="10"/>
        <end position="65"/>
    </location>
</feature>